<evidence type="ECO:0000256" key="1">
    <source>
        <dbReference type="ARBA" id="ARBA00004141"/>
    </source>
</evidence>
<feature type="transmembrane region" description="Helical" evidence="6">
    <location>
        <begin position="239"/>
        <end position="263"/>
    </location>
</feature>
<dbReference type="RefSeq" id="WP_344437543.1">
    <property type="nucleotide sequence ID" value="NZ_BAAALF010000001.1"/>
</dbReference>
<evidence type="ECO:0000256" key="2">
    <source>
        <dbReference type="ARBA" id="ARBA00022448"/>
    </source>
</evidence>
<dbReference type="InterPro" id="IPR001204">
    <property type="entry name" value="Phos_transporter"/>
</dbReference>
<feature type="transmembrane region" description="Helical" evidence="6">
    <location>
        <begin position="79"/>
        <end position="97"/>
    </location>
</feature>
<evidence type="ECO:0000256" key="4">
    <source>
        <dbReference type="ARBA" id="ARBA00022989"/>
    </source>
</evidence>
<feature type="transmembrane region" description="Helical" evidence="6">
    <location>
        <begin position="130"/>
        <end position="153"/>
    </location>
</feature>
<gene>
    <name evidence="7" type="ORF">GCM10009665_00620</name>
</gene>
<dbReference type="PANTHER" id="PTHR11101:SF80">
    <property type="entry name" value="PHOSPHATE TRANSPORTER"/>
    <property type="match status" value="1"/>
</dbReference>
<comment type="subcellular location">
    <subcellularLocation>
        <location evidence="1">Membrane</location>
        <topology evidence="1">Multi-pass membrane protein</topology>
    </subcellularLocation>
</comment>
<organism evidence="7 8">
    <name type="scientific">Kitasatospora nipponensis</name>
    <dbReference type="NCBI Taxonomy" id="258049"/>
    <lineage>
        <taxon>Bacteria</taxon>
        <taxon>Bacillati</taxon>
        <taxon>Actinomycetota</taxon>
        <taxon>Actinomycetes</taxon>
        <taxon>Kitasatosporales</taxon>
        <taxon>Streptomycetaceae</taxon>
        <taxon>Kitasatospora</taxon>
    </lineage>
</organism>
<feature type="transmembrane region" description="Helical" evidence="6">
    <location>
        <begin position="38"/>
        <end position="58"/>
    </location>
</feature>
<protein>
    <recommendedName>
        <fullName evidence="9">PiT family inorganic phosphate transporter</fullName>
    </recommendedName>
</protein>
<evidence type="ECO:0000256" key="3">
    <source>
        <dbReference type="ARBA" id="ARBA00022692"/>
    </source>
</evidence>
<accession>A0ABN1VP47</accession>
<dbReference type="PANTHER" id="PTHR11101">
    <property type="entry name" value="PHOSPHATE TRANSPORTER"/>
    <property type="match status" value="1"/>
</dbReference>
<comment type="caution">
    <text evidence="7">The sequence shown here is derived from an EMBL/GenBank/DDBJ whole genome shotgun (WGS) entry which is preliminary data.</text>
</comment>
<reference evidence="7 8" key="1">
    <citation type="journal article" date="2019" name="Int. J. Syst. Evol. Microbiol.">
        <title>The Global Catalogue of Microorganisms (GCM) 10K type strain sequencing project: providing services to taxonomists for standard genome sequencing and annotation.</title>
        <authorList>
            <consortium name="The Broad Institute Genomics Platform"/>
            <consortium name="The Broad Institute Genome Sequencing Center for Infectious Disease"/>
            <person name="Wu L."/>
            <person name="Ma J."/>
        </authorList>
    </citation>
    <scope>NUCLEOTIDE SEQUENCE [LARGE SCALE GENOMIC DNA]</scope>
    <source>
        <strain evidence="7 8">JCM 13004</strain>
    </source>
</reference>
<evidence type="ECO:0000256" key="6">
    <source>
        <dbReference type="SAM" id="Phobius"/>
    </source>
</evidence>
<feature type="transmembrane region" description="Helical" evidence="6">
    <location>
        <begin position="208"/>
        <end position="227"/>
    </location>
</feature>
<evidence type="ECO:0000313" key="8">
    <source>
        <dbReference type="Proteomes" id="UP001500037"/>
    </source>
</evidence>
<keyword evidence="8" id="KW-1185">Reference proteome</keyword>
<feature type="transmembrane region" description="Helical" evidence="6">
    <location>
        <begin position="103"/>
        <end position="123"/>
    </location>
</feature>
<keyword evidence="2" id="KW-0813">Transport</keyword>
<dbReference type="Proteomes" id="UP001500037">
    <property type="component" value="Unassembled WGS sequence"/>
</dbReference>
<proteinExistence type="predicted"/>
<dbReference type="EMBL" id="BAAALF010000001">
    <property type="protein sequence ID" value="GAA1214733.1"/>
    <property type="molecule type" value="Genomic_DNA"/>
</dbReference>
<evidence type="ECO:0008006" key="9">
    <source>
        <dbReference type="Google" id="ProtNLM"/>
    </source>
</evidence>
<dbReference type="Pfam" id="PF01384">
    <property type="entry name" value="PHO4"/>
    <property type="match status" value="2"/>
</dbReference>
<name>A0ABN1VP47_9ACTN</name>
<evidence type="ECO:0000313" key="7">
    <source>
        <dbReference type="EMBL" id="GAA1214733.1"/>
    </source>
</evidence>
<keyword evidence="5 6" id="KW-0472">Membrane</keyword>
<keyword evidence="3 6" id="KW-0812">Transmembrane</keyword>
<evidence type="ECO:0000256" key="5">
    <source>
        <dbReference type="ARBA" id="ARBA00023136"/>
    </source>
</evidence>
<keyword evidence="4 6" id="KW-1133">Transmembrane helix</keyword>
<feature type="transmembrane region" description="Helical" evidence="6">
    <location>
        <begin position="298"/>
        <end position="322"/>
    </location>
</feature>
<sequence>MTFPQVAFLLIATLFVIVTGMNDGGAVLAPALKVRTVSLGAAVAVLTVLVALAPALFGTQVATTFARRLVTFHGADGRLALFVGVAGAIVVVGALTWRGIPTSLTLAVVGGLSGAGLASGQPVAWARAGLVLLTGALAPLVGAGAAYGFSALLDWVPAGAWLGRAVGRTHRLAFPLLCFAYGVNDGQKMLAVLAAATTAGTLTRVTAAPLPLLAMALLFVLGLALGLRRAGNGLGNRLLAVRPMHVVTAELAAAGVVIGSAALGMPVSMTQSLAGGFVGAGMRQGLRKIRWEAVMKIAMAWLVTLPSSLLVGAAAATAVGWAR</sequence>